<evidence type="ECO:0000313" key="2">
    <source>
        <dbReference type="EMBL" id="KPV54422.1"/>
    </source>
</evidence>
<dbReference type="EMBL" id="LJCR01000059">
    <property type="protein sequence ID" value="KPV54422.1"/>
    <property type="molecule type" value="Genomic_DNA"/>
</dbReference>
<sequence>MQRVTEHVDTNYLELAPPRPTPPGLLMNLCSDYLLDRPFRTFFSPLTIACLIALIVLYFLHASPLLRAIPGIIILVQIGLAARRIWRRVRDDLALLTNGLIIRAHVLRLRPHRSPSGAIEGALLDCAIPVAPRRTYMGSIWLADGAEAQRLAQQGRVSVLCLPRTPGTWRVLEDVQSDIRYDRMGPMQAIPSDA</sequence>
<keyword evidence="4" id="KW-1185">Reference proteome</keyword>
<proteinExistence type="predicted"/>
<evidence type="ECO:0000313" key="4">
    <source>
        <dbReference type="Proteomes" id="UP000050509"/>
    </source>
</evidence>
<dbReference type="AlphaFoldDB" id="A0A0P9HHX5"/>
<dbReference type="Proteomes" id="UP000050509">
    <property type="component" value="Unassembled WGS sequence"/>
</dbReference>
<keyword evidence="1" id="KW-0472">Membrane</keyword>
<evidence type="ECO:0000256" key="1">
    <source>
        <dbReference type="SAM" id="Phobius"/>
    </source>
</evidence>
<feature type="transmembrane region" description="Helical" evidence="1">
    <location>
        <begin position="66"/>
        <end position="86"/>
    </location>
</feature>
<keyword evidence="1" id="KW-1133">Transmembrane helix</keyword>
<gene>
    <name evidence="2" type="ORF">SE17_03835</name>
    <name evidence="3" type="ORF">SE17_03850</name>
</gene>
<dbReference type="EMBL" id="LJCR01000059">
    <property type="protein sequence ID" value="KPV54425.1"/>
    <property type="molecule type" value="Genomic_DNA"/>
</dbReference>
<protein>
    <submittedName>
        <fullName evidence="2">Uncharacterized protein</fullName>
    </submittedName>
</protein>
<comment type="caution">
    <text evidence="2">The sequence shown here is derived from an EMBL/GenBank/DDBJ whole genome shotgun (WGS) entry which is preliminary data.</text>
</comment>
<evidence type="ECO:0000313" key="3">
    <source>
        <dbReference type="EMBL" id="KPV54425.1"/>
    </source>
</evidence>
<name>A0A0P9HHX5_9CHLR</name>
<feature type="transmembrane region" description="Helical" evidence="1">
    <location>
        <begin position="42"/>
        <end position="60"/>
    </location>
</feature>
<organism evidence="2 4">
    <name type="scientific">Kouleothrix aurantiaca</name>
    <dbReference type="NCBI Taxonomy" id="186479"/>
    <lineage>
        <taxon>Bacteria</taxon>
        <taxon>Bacillati</taxon>
        <taxon>Chloroflexota</taxon>
        <taxon>Chloroflexia</taxon>
        <taxon>Chloroflexales</taxon>
        <taxon>Roseiflexineae</taxon>
        <taxon>Roseiflexaceae</taxon>
        <taxon>Kouleothrix</taxon>
    </lineage>
</organism>
<keyword evidence="1" id="KW-0812">Transmembrane</keyword>
<accession>A0A0P9HHX5</accession>
<reference evidence="2 4" key="1">
    <citation type="submission" date="2015-09" db="EMBL/GenBank/DDBJ databases">
        <title>Draft genome sequence of Kouleothrix aurantiaca JCM 19913.</title>
        <authorList>
            <person name="Hemp J."/>
        </authorList>
    </citation>
    <scope>NUCLEOTIDE SEQUENCE [LARGE SCALE GENOMIC DNA]</scope>
    <source>
        <strain evidence="2 4">COM-B</strain>
    </source>
</reference>